<evidence type="ECO:0000256" key="4">
    <source>
        <dbReference type="ARBA" id="ARBA00023015"/>
    </source>
</evidence>
<dbReference type="InterPro" id="IPR009057">
    <property type="entry name" value="Homeodomain-like_sf"/>
</dbReference>
<feature type="repeat" description="TPR" evidence="8">
    <location>
        <begin position="203"/>
        <end position="236"/>
    </location>
</feature>
<dbReference type="RefSeq" id="WP_345248101.1">
    <property type="nucleotide sequence ID" value="NZ_BAABHD010000081.1"/>
</dbReference>
<feature type="chain" id="PRO_5045864644" description="histidine kinase" evidence="10">
    <location>
        <begin position="22"/>
        <end position="988"/>
    </location>
</feature>
<dbReference type="PRINTS" id="PR00344">
    <property type="entry name" value="BCTRLSENSOR"/>
</dbReference>
<dbReference type="SMART" id="SM00388">
    <property type="entry name" value="HisKA"/>
    <property type="match status" value="1"/>
</dbReference>
<evidence type="ECO:0000259" key="11">
    <source>
        <dbReference type="PROSITE" id="PS01124"/>
    </source>
</evidence>
<dbReference type="Pfam" id="PF02518">
    <property type="entry name" value="HATPase_c"/>
    <property type="match status" value="1"/>
</dbReference>
<dbReference type="Gene3D" id="3.40.50.2300">
    <property type="match status" value="1"/>
</dbReference>
<dbReference type="SUPFAM" id="SSF55874">
    <property type="entry name" value="ATPase domain of HSP90 chaperone/DNA topoisomerase II/histidine kinase"/>
    <property type="match status" value="1"/>
</dbReference>
<evidence type="ECO:0000256" key="3">
    <source>
        <dbReference type="ARBA" id="ARBA00022553"/>
    </source>
</evidence>
<evidence type="ECO:0000256" key="6">
    <source>
        <dbReference type="ARBA" id="ARBA00023163"/>
    </source>
</evidence>
<feature type="domain" description="Response regulatory" evidence="13">
    <location>
        <begin position="743"/>
        <end position="858"/>
    </location>
</feature>
<keyword evidence="10" id="KW-0732">Signal</keyword>
<sequence length="988" mass="110812">MKKGFTVLLVSLLLWPLCAPAQITVADSLRRVLRQHAQADTTRVRLLNNLSRKLDTTRAAEASALSQEALQLARRLGDVTGEVNGLMVLADWADKQGEFDRAVAHYQTALSRAISSQSNRLQYAVLRDMSWLYQHHDQYDEALRLLKQQSKLLQPLGDKRLYIENLTKTAGAYLSKGDYSRALALASRASTIAEGFGDTLLMIQTRSELGILYTMLRDIDKAVEYQQKAYQLARQSPYKKWESIALSRMGEARLAQDKPKEAASLFRKALDVLEPLENEVVAVAICEGDLADALDRLGRHQEALTYGYRALATLKPTKNLSTNSWIEAILARTYLHISRLDSAILLGKRSFDMARQIGHKEFCRDASALLAEAYAKQNDYKTAYQYRNFHLAYKDSLLNDETSRRVAVLDNESKLSRTRARLALLEKDKQLQQVDAKRKELILWSLLAVVLLTLALVVLLVRNNQHKQQQADQLLALDELKTRFFSNITHEFRTPLSLIILPTEQLLREKNLSEAVRRGLSAVDRNARQLLRLINQLLDLSKLEAGSMSTAGLAGNPVEFIRQMVELFRPAAEGKGIQLVFTADSLATDCLFDADKWEKISYNLLSNALKFTPAGGRIQVNALLTNPQQLHVQVIDTGIGISADKLPRIFDRFYQVDQTRTRSYEGSGIGLALVKELTQLLNGQITVASEPGHGTRFDLYLPLRAAEGGEQPVSVLQAVPSPPFQVADSPEETTTTGSAGKPVILVVEDNNELREFIAQGLAETYQVLTAANGSEGWQRVQLDLPDIVLSDVMMPDMDGYELCRLIKESPETSHIAVVLLTARTSYESRIEGLSQGADDYLPKPFHFDELLLRIRNLLDRRQKVWDFYARQLSDPDASVLPELDEDPLLKKLSGIIDENLENTEFGVEELATEAGISRRTLNRKLTALAGISANDFIRRHRLKRAVELLRSGSGIAETAYRVGFENPSYFTSVFKEVYKVTPSEFVAR</sequence>
<dbReference type="InterPro" id="IPR011990">
    <property type="entry name" value="TPR-like_helical_dom_sf"/>
</dbReference>
<keyword evidence="9" id="KW-0472">Membrane</keyword>
<dbReference type="Pfam" id="PF13424">
    <property type="entry name" value="TPR_12"/>
    <property type="match status" value="1"/>
</dbReference>
<dbReference type="InterPro" id="IPR005467">
    <property type="entry name" value="His_kinase_dom"/>
</dbReference>
<protein>
    <recommendedName>
        <fullName evidence="2">histidine kinase</fullName>
        <ecNumber evidence="2">2.7.13.3</ecNumber>
    </recommendedName>
</protein>
<dbReference type="PROSITE" id="PS50110">
    <property type="entry name" value="RESPONSE_REGULATORY"/>
    <property type="match status" value="1"/>
</dbReference>
<evidence type="ECO:0000256" key="8">
    <source>
        <dbReference type="PROSITE-ProRule" id="PRU00339"/>
    </source>
</evidence>
<keyword evidence="4" id="KW-0805">Transcription regulation</keyword>
<dbReference type="Gene3D" id="1.10.287.130">
    <property type="match status" value="1"/>
</dbReference>
<keyword evidence="15" id="KW-1185">Reference proteome</keyword>
<dbReference type="Gene3D" id="1.10.10.60">
    <property type="entry name" value="Homeodomain-like"/>
    <property type="match status" value="1"/>
</dbReference>
<accession>A0ABP8NJ44</accession>
<evidence type="ECO:0000259" key="12">
    <source>
        <dbReference type="PROSITE" id="PS50109"/>
    </source>
</evidence>
<keyword evidence="6" id="KW-0804">Transcription</keyword>
<feature type="signal peptide" evidence="10">
    <location>
        <begin position="1"/>
        <end position="21"/>
    </location>
</feature>
<dbReference type="Pfam" id="PF00512">
    <property type="entry name" value="HisKA"/>
    <property type="match status" value="1"/>
</dbReference>
<evidence type="ECO:0000256" key="2">
    <source>
        <dbReference type="ARBA" id="ARBA00012438"/>
    </source>
</evidence>
<dbReference type="SUPFAM" id="SSF47384">
    <property type="entry name" value="Homodimeric domain of signal transducing histidine kinase"/>
    <property type="match status" value="1"/>
</dbReference>
<evidence type="ECO:0000313" key="14">
    <source>
        <dbReference type="EMBL" id="GAA4466754.1"/>
    </source>
</evidence>
<feature type="transmembrane region" description="Helical" evidence="9">
    <location>
        <begin position="441"/>
        <end position="461"/>
    </location>
</feature>
<dbReference type="InterPro" id="IPR001789">
    <property type="entry name" value="Sig_transdc_resp-reg_receiver"/>
</dbReference>
<keyword evidence="8" id="KW-0802">TPR repeat</keyword>
<keyword evidence="9" id="KW-0812">Transmembrane</keyword>
<dbReference type="InterPro" id="IPR018062">
    <property type="entry name" value="HTH_AraC-typ_CS"/>
</dbReference>
<proteinExistence type="predicted"/>
<evidence type="ECO:0000256" key="9">
    <source>
        <dbReference type="SAM" id="Phobius"/>
    </source>
</evidence>
<gene>
    <name evidence="14" type="ORF">GCM10023189_49360</name>
</gene>
<keyword evidence="3 7" id="KW-0597">Phosphoprotein</keyword>
<dbReference type="InterPro" id="IPR003594">
    <property type="entry name" value="HATPase_dom"/>
</dbReference>
<evidence type="ECO:0000313" key="15">
    <source>
        <dbReference type="Proteomes" id="UP001501175"/>
    </source>
</evidence>
<dbReference type="InterPro" id="IPR003661">
    <property type="entry name" value="HisK_dim/P_dom"/>
</dbReference>
<dbReference type="Gene3D" id="1.25.40.10">
    <property type="entry name" value="Tetratricopeptide repeat domain"/>
    <property type="match status" value="2"/>
</dbReference>
<dbReference type="SUPFAM" id="SSF52172">
    <property type="entry name" value="CheY-like"/>
    <property type="match status" value="1"/>
</dbReference>
<dbReference type="PANTHER" id="PTHR43547">
    <property type="entry name" value="TWO-COMPONENT HISTIDINE KINASE"/>
    <property type="match status" value="1"/>
</dbReference>
<dbReference type="PROSITE" id="PS00041">
    <property type="entry name" value="HTH_ARAC_FAMILY_1"/>
    <property type="match status" value="1"/>
</dbReference>
<dbReference type="SUPFAM" id="SSF48452">
    <property type="entry name" value="TPR-like"/>
    <property type="match status" value="2"/>
</dbReference>
<organism evidence="14 15">
    <name type="scientific">Nibrella saemangeumensis</name>
    <dbReference type="NCBI Taxonomy" id="1084526"/>
    <lineage>
        <taxon>Bacteria</taxon>
        <taxon>Pseudomonadati</taxon>
        <taxon>Bacteroidota</taxon>
        <taxon>Cytophagia</taxon>
        <taxon>Cytophagales</taxon>
        <taxon>Spirosomataceae</taxon>
        <taxon>Nibrella</taxon>
    </lineage>
</organism>
<dbReference type="PROSITE" id="PS01124">
    <property type="entry name" value="HTH_ARAC_FAMILY_2"/>
    <property type="match status" value="1"/>
</dbReference>
<evidence type="ECO:0000259" key="13">
    <source>
        <dbReference type="PROSITE" id="PS50110"/>
    </source>
</evidence>
<dbReference type="InterPro" id="IPR036890">
    <property type="entry name" value="HATPase_C_sf"/>
</dbReference>
<feature type="domain" description="HTH araC/xylS-type" evidence="11">
    <location>
        <begin position="890"/>
        <end position="988"/>
    </location>
</feature>
<dbReference type="Pfam" id="PF00072">
    <property type="entry name" value="Response_reg"/>
    <property type="match status" value="1"/>
</dbReference>
<comment type="caution">
    <text evidence="14">The sequence shown here is derived from an EMBL/GenBank/DDBJ whole genome shotgun (WGS) entry which is preliminary data.</text>
</comment>
<dbReference type="PROSITE" id="PS50005">
    <property type="entry name" value="TPR"/>
    <property type="match status" value="1"/>
</dbReference>
<dbReference type="EC" id="2.7.13.3" evidence="2"/>
<dbReference type="PROSITE" id="PS50109">
    <property type="entry name" value="HIS_KIN"/>
    <property type="match status" value="1"/>
</dbReference>
<dbReference type="PANTHER" id="PTHR43547:SF2">
    <property type="entry name" value="HYBRID SIGNAL TRANSDUCTION HISTIDINE KINASE C"/>
    <property type="match status" value="1"/>
</dbReference>
<dbReference type="Proteomes" id="UP001501175">
    <property type="component" value="Unassembled WGS sequence"/>
</dbReference>
<feature type="domain" description="Histidine kinase" evidence="12">
    <location>
        <begin position="487"/>
        <end position="705"/>
    </location>
</feature>
<dbReference type="InterPro" id="IPR018060">
    <property type="entry name" value="HTH_AraC"/>
</dbReference>
<dbReference type="SMART" id="SM00028">
    <property type="entry name" value="TPR"/>
    <property type="match status" value="6"/>
</dbReference>
<dbReference type="CDD" id="cd16922">
    <property type="entry name" value="HATPase_EvgS-ArcB-TorS-like"/>
    <property type="match status" value="1"/>
</dbReference>
<name>A0ABP8NJ44_9BACT</name>
<evidence type="ECO:0000256" key="1">
    <source>
        <dbReference type="ARBA" id="ARBA00000085"/>
    </source>
</evidence>
<feature type="modified residue" description="4-aspartylphosphate" evidence="7">
    <location>
        <position position="791"/>
    </location>
</feature>
<keyword evidence="5" id="KW-0238">DNA-binding</keyword>
<dbReference type="SMART" id="SM00448">
    <property type="entry name" value="REC"/>
    <property type="match status" value="1"/>
</dbReference>
<dbReference type="InterPro" id="IPR011006">
    <property type="entry name" value="CheY-like_superfamily"/>
</dbReference>
<dbReference type="Pfam" id="PF12833">
    <property type="entry name" value="HTH_18"/>
    <property type="match status" value="1"/>
</dbReference>
<evidence type="ECO:0000256" key="10">
    <source>
        <dbReference type="SAM" id="SignalP"/>
    </source>
</evidence>
<dbReference type="InterPro" id="IPR004358">
    <property type="entry name" value="Sig_transdc_His_kin-like_C"/>
</dbReference>
<dbReference type="InterPro" id="IPR036097">
    <property type="entry name" value="HisK_dim/P_sf"/>
</dbReference>
<dbReference type="SUPFAM" id="SSF46689">
    <property type="entry name" value="Homeodomain-like"/>
    <property type="match status" value="1"/>
</dbReference>
<reference evidence="15" key="1">
    <citation type="journal article" date="2019" name="Int. J. Syst. Evol. Microbiol.">
        <title>The Global Catalogue of Microorganisms (GCM) 10K type strain sequencing project: providing services to taxonomists for standard genome sequencing and annotation.</title>
        <authorList>
            <consortium name="The Broad Institute Genomics Platform"/>
            <consortium name="The Broad Institute Genome Sequencing Center for Infectious Disease"/>
            <person name="Wu L."/>
            <person name="Ma J."/>
        </authorList>
    </citation>
    <scope>NUCLEOTIDE SEQUENCE [LARGE SCALE GENOMIC DNA]</scope>
    <source>
        <strain evidence="15">JCM 17927</strain>
    </source>
</reference>
<dbReference type="InterPro" id="IPR019734">
    <property type="entry name" value="TPR_rpt"/>
</dbReference>
<evidence type="ECO:0000256" key="5">
    <source>
        <dbReference type="ARBA" id="ARBA00023125"/>
    </source>
</evidence>
<evidence type="ECO:0000256" key="7">
    <source>
        <dbReference type="PROSITE-ProRule" id="PRU00169"/>
    </source>
</evidence>
<comment type="catalytic activity">
    <reaction evidence="1">
        <text>ATP + protein L-histidine = ADP + protein N-phospho-L-histidine.</text>
        <dbReference type="EC" id="2.7.13.3"/>
    </reaction>
</comment>
<keyword evidence="9" id="KW-1133">Transmembrane helix</keyword>
<dbReference type="CDD" id="cd00082">
    <property type="entry name" value="HisKA"/>
    <property type="match status" value="1"/>
</dbReference>
<dbReference type="SMART" id="SM00387">
    <property type="entry name" value="HATPase_c"/>
    <property type="match status" value="1"/>
</dbReference>
<dbReference type="EMBL" id="BAABHD010000081">
    <property type="protein sequence ID" value="GAA4466754.1"/>
    <property type="molecule type" value="Genomic_DNA"/>
</dbReference>
<dbReference type="Gene3D" id="3.30.565.10">
    <property type="entry name" value="Histidine kinase-like ATPase, C-terminal domain"/>
    <property type="match status" value="1"/>
</dbReference>
<dbReference type="SMART" id="SM00342">
    <property type="entry name" value="HTH_ARAC"/>
    <property type="match status" value="1"/>
</dbReference>